<reference evidence="1 2" key="1">
    <citation type="journal article" date="2017" name="Nat. Commun.">
        <title>In situ click chemistry generation of cyclooxygenase-2 inhibitors.</title>
        <authorList>
            <person name="Bhardwaj A."/>
            <person name="Kaur J."/>
            <person name="Wuest M."/>
            <person name="Wuest F."/>
        </authorList>
    </citation>
    <scope>NUCLEOTIDE SEQUENCE [LARGE SCALE GENOMIC DNA]</scope>
    <source>
        <strain evidence="1">S2_012_000_R3_94</strain>
    </source>
</reference>
<accession>A0A533IC84</accession>
<name>A0A533IC84_PARDE</name>
<protein>
    <submittedName>
        <fullName evidence="1">EVE domain-containing protein</fullName>
    </submittedName>
</protein>
<dbReference type="EMBL" id="VAFL01000001">
    <property type="protein sequence ID" value="TKW68743.1"/>
    <property type="molecule type" value="Genomic_DNA"/>
</dbReference>
<dbReference type="SUPFAM" id="SSF88697">
    <property type="entry name" value="PUA domain-like"/>
    <property type="match status" value="1"/>
</dbReference>
<dbReference type="CDD" id="cd21132">
    <property type="entry name" value="EVE-like"/>
    <property type="match status" value="1"/>
</dbReference>
<dbReference type="InterPro" id="IPR015947">
    <property type="entry name" value="PUA-like_sf"/>
</dbReference>
<evidence type="ECO:0000313" key="1">
    <source>
        <dbReference type="EMBL" id="TKW68743.1"/>
    </source>
</evidence>
<dbReference type="NCBIfam" id="NF002616">
    <property type="entry name" value="PRK02268.1-2"/>
    <property type="match status" value="1"/>
</dbReference>
<evidence type="ECO:0000313" key="2">
    <source>
        <dbReference type="Proteomes" id="UP000315344"/>
    </source>
</evidence>
<comment type="caution">
    <text evidence="1">The sequence shown here is derived from an EMBL/GenBank/DDBJ whole genome shotgun (WGS) entry which is preliminary data.</text>
</comment>
<sequence>MGRDGRTLALTNTRHSIGVVSREHVLIGVKGGFAMLNHGKLAALKRIAPGDSLIFYSPRTSYPDGAVLKAFTEIRVAGDKPPYPAEMRSGGTGYRLDIEWLDATETPIASLTEGLEFTSGNWGMLARRGCFEISDADQKVIRAAMKKD</sequence>
<proteinExistence type="predicted"/>
<dbReference type="AlphaFoldDB" id="A0A533IC84"/>
<gene>
    <name evidence="1" type="ORF">DI616_01760</name>
</gene>
<dbReference type="Gene3D" id="3.10.590.10">
    <property type="entry name" value="ph1033 like domains"/>
    <property type="match status" value="1"/>
</dbReference>
<organism evidence="1 2">
    <name type="scientific">Paracoccus denitrificans</name>
    <dbReference type="NCBI Taxonomy" id="266"/>
    <lineage>
        <taxon>Bacteria</taxon>
        <taxon>Pseudomonadati</taxon>
        <taxon>Pseudomonadota</taxon>
        <taxon>Alphaproteobacteria</taxon>
        <taxon>Rhodobacterales</taxon>
        <taxon>Paracoccaceae</taxon>
        <taxon>Paracoccus</taxon>
    </lineage>
</organism>
<dbReference type="Proteomes" id="UP000315344">
    <property type="component" value="Unassembled WGS sequence"/>
</dbReference>